<evidence type="ECO:0000313" key="2">
    <source>
        <dbReference type="Proteomes" id="UP000616885"/>
    </source>
</evidence>
<evidence type="ECO:0000313" key="1">
    <source>
        <dbReference type="EMBL" id="KAF9745785.1"/>
    </source>
</evidence>
<accession>A0A8H7KDZ9</accession>
<reference evidence="1" key="1">
    <citation type="submission" date="2020-10" db="EMBL/GenBank/DDBJ databases">
        <title>High-Quality Genome Resource of Clonostachys rosea strain S41 by Oxford Nanopore Long-Read Sequencing.</title>
        <authorList>
            <person name="Wang H."/>
        </authorList>
    </citation>
    <scope>NUCLEOTIDE SEQUENCE</scope>
    <source>
        <strain evidence="1">S41</strain>
    </source>
</reference>
<dbReference type="Proteomes" id="UP000616885">
    <property type="component" value="Unassembled WGS sequence"/>
</dbReference>
<dbReference type="EMBL" id="JADCTT010000012">
    <property type="protein sequence ID" value="KAF9745785.1"/>
    <property type="molecule type" value="Genomic_DNA"/>
</dbReference>
<sequence>MASLMRTWHARLEYGCFQVLYGASPGFPNRQKSGASRQQRPCNIPLVKIPN</sequence>
<organism evidence="1 2">
    <name type="scientific">Bionectria ochroleuca</name>
    <name type="common">Gliocladium roseum</name>
    <dbReference type="NCBI Taxonomy" id="29856"/>
    <lineage>
        <taxon>Eukaryota</taxon>
        <taxon>Fungi</taxon>
        <taxon>Dikarya</taxon>
        <taxon>Ascomycota</taxon>
        <taxon>Pezizomycotina</taxon>
        <taxon>Sordariomycetes</taxon>
        <taxon>Hypocreomycetidae</taxon>
        <taxon>Hypocreales</taxon>
        <taxon>Bionectriaceae</taxon>
        <taxon>Clonostachys</taxon>
    </lineage>
</organism>
<protein>
    <submittedName>
        <fullName evidence="1">Uncharacterized protein</fullName>
    </submittedName>
</protein>
<gene>
    <name evidence="1" type="ORF">IM811_004086</name>
</gene>
<proteinExistence type="predicted"/>
<dbReference type="AlphaFoldDB" id="A0A8H7KDZ9"/>
<comment type="caution">
    <text evidence="1">The sequence shown here is derived from an EMBL/GenBank/DDBJ whole genome shotgun (WGS) entry which is preliminary data.</text>
</comment>
<name>A0A8H7KDZ9_BIOOC</name>